<reference evidence="2" key="1">
    <citation type="journal article" date="2020" name="Appl. Environ. Microbiol.">
        <title>Medium-Chain Fatty Acid Synthesis by 'Candidatus Weimeria bifida' gen. nov., sp. nov., and 'Candidatus Pseudoramibacter fermentans' sp. nov.</title>
        <authorList>
            <person name="Scarborough M.J."/>
            <person name="Myers K.S."/>
            <person name="Donohue T.J."/>
            <person name="Noguera D.R."/>
        </authorList>
    </citation>
    <scope>NUCLEOTIDE SEQUENCE</scope>
    <source>
        <strain evidence="2">LCO1.1</strain>
    </source>
</reference>
<evidence type="ECO:0000313" key="2">
    <source>
        <dbReference type="EMBL" id="MQN00670.1"/>
    </source>
</evidence>
<dbReference type="EMBL" id="VOGC01000002">
    <property type="protein sequence ID" value="MQN00670.1"/>
    <property type="molecule type" value="Genomic_DNA"/>
</dbReference>
<feature type="region of interest" description="Disordered" evidence="1">
    <location>
        <begin position="60"/>
        <end position="79"/>
    </location>
</feature>
<comment type="caution">
    <text evidence="2">The sequence shown here is derived from an EMBL/GenBank/DDBJ whole genome shotgun (WGS) entry which is preliminary data.</text>
</comment>
<name>A0A6N7IXE8_9FIRM</name>
<accession>A0A6N7IXE8</accession>
<gene>
    <name evidence="2" type="ORF">FRC54_01560</name>
</gene>
<dbReference type="Proteomes" id="UP000460257">
    <property type="component" value="Unassembled WGS sequence"/>
</dbReference>
<evidence type="ECO:0000313" key="3">
    <source>
        <dbReference type="Proteomes" id="UP000460257"/>
    </source>
</evidence>
<sequence>MAMSKALYEAQKRYKKKYVKHVMLSLNKRTDTDIIKKLDSLENKQGYIKKLIRKDIEETEDHSMNDQDTDCSESMNFFL</sequence>
<organism evidence="2 3">
    <name type="scientific">Candidatus Weimeria bifida</name>
    <dbReference type="NCBI Taxonomy" id="2599074"/>
    <lineage>
        <taxon>Bacteria</taxon>
        <taxon>Bacillati</taxon>
        <taxon>Bacillota</taxon>
        <taxon>Clostridia</taxon>
        <taxon>Lachnospirales</taxon>
        <taxon>Lachnospiraceae</taxon>
        <taxon>Candidatus Weimeria</taxon>
    </lineage>
</organism>
<protein>
    <submittedName>
        <fullName evidence="2">Uncharacterized protein</fullName>
    </submittedName>
</protein>
<keyword evidence="3" id="KW-1185">Reference proteome</keyword>
<proteinExistence type="predicted"/>
<evidence type="ECO:0000256" key="1">
    <source>
        <dbReference type="SAM" id="MobiDB-lite"/>
    </source>
</evidence>
<dbReference type="AlphaFoldDB" id="A0A6N7IXE8"/>